<evidence type="ECO:0000313" key="1">
    <source>
        <dbReference type="EMBL" id="CCD44205.1"/>
    </source>
</evidence>
<accession>G2XUN5</accession>
<dbReference type="HOGENOM" id="CLU_2978836_0_0_1"/>
<organism evidence="1 2">
    <name type="scientific">Botryotinia fuckeliana (strain T4)</name>
    <name type="common">Noble rot fungus</name>
    <name type="synonym">Botrytis cinerea</name>
    <dbReference type="NCBI Taxonomy" id="999810"/>
    <lineage>
        <taxon>Eukaryota</taxon>
        <taxon>Fungi</taxon>
        <taxon>Dikarya</taxon>
        <taxon>Ascomycota</taxon>
        <taxon>Pezizomycotina</taxon>
        <taxon>Leotiomycetes</taxon>
        <taxon>Helotiales</taxon>
        <taxon>Sclerotiniaceae</taxon>
        <taxon>Botrytis</taxon>
    </lineage>
</organism>
<dbReference type="Proteomes" id="UP000008177">
    <property type="component" value="Unplaced contigs"/>
</dbReference>
<dbReference type="InParanoid" id="G2XUN5"/>
<gene>
    <name evidence="1" type="ORF">BofuT4_uP057850.1</name>
</gene>
<dbReference type="AlphaFoldDB" id="G2XUN5"/>
<reference evidence="2" key="1">
    <citation type="journal article" date="2011" name="PLoS Genet.">
        <title>Genomic analysis of the necrotrophic fungal pathogens Sclerotinia sclerotiorum and Botrytis cinerea.</title>
        <authorList>
            <person name="Amselem J."/>
            <person name="Cuomo C.A."/>
            <person name="van Kan J.A."/>
            <person name="Viaud M."/>
            <person name="Benito E.P."/>
            <person name="Couloux A."/>
            <person name="Coutinho P.M."/>
            <person name="de Vries R.P."/>
            <person name="Dyer P.S."/>
            <person name="Fillinger S."/>
            <person name="Fournier E."/>
            <person name="Gout L."/>
            <person name="Hahn M."/>
            <person name="Kohn L."/>
            <person name="Lapalu N."/>
            <person name="Plummer K.M."/>
            <person name="Pradier J.M."/>
            <person name="Quevillon E."/>
            <person name="Sharon A."/>
            <person name="Simon A."/>
            <person name="ten Have A."/>
            <person name="Tudzynski B."/>
            <person name="Tudzynski P."/>
            <person name="Wincker P."/>
            <person name="Andrew M."/>
            <person name="Anthouard V."/>
            <person name="Beever R.E."/>
            <person name="Beffa R."/>
            <person name="Benoit I."/>
            <person name="Bouzid O."/>
            <person name="Brault B."/>
            <person name="Chen Z."/>
            <person name="Choquer M."/>
            <person name="Collemare J."/>
            <person name="Cotton P."/>
            <person name="Danchin E.G."/>
            <person name="Da Silva C."/>
            <person name="Gautier A."/>
            <person name="Giraud C."/>
            <person name="Giraud T."/>
            <person name="Gonzalez C."/>
            <person name="Grossetete S."/>
            <person name="Guldener U."/>
            <person name="Henrissat B."/>
            <person name="Howlett B.J."/>
            <person name="Kodira C."/>
            <person name="Kretschmer M."/>
            <person name="Lappartient A."/>
            <person name="Leroch M."/>
            <person name="Levis C."/>
            <person name="Mauceli E."/>
            <person name="Neuveglise C."/>
            <person name="Oeser B."/>
            <person name="Pearson M."/>
            <person name="Poulain J."/>
            <person name="Poussereau N."/>
            <person name="Quesneville H."/>
            <person name="Rascle C."/>
            <person name="Schumacher J."/>
            <person name="Segurens B."/>
            <person name="Sexton A."/>
            <person name="Silva E."/>
            <person name="Sirven C."/>
            <person name="Soanes D.M."/>
            <person name="Talbot N.J."/>
            <person name="Templeton M."/>
            <person name="Yandava C."/>
            <person name="Yarden O."/>
            <person name="Zeng Q."/>
            <person name="Rollins J.A."/>
            <person name="Lebrun M.H."/>
            <person name="Dickman M."/>
        </authorList>
    </citation>
    <scope>NUCLEOTIDE SEQUENCE [LARGE SCALE GENOMIC DNA]</scope>
    <source>
        <strain evidence="2">T4</strain>
    </source>
</reference>
<dbReference type="EMBL" id="FQ790270">
    <property type="protein sequence ID" value="CCD44205.1"/>
    <property type="molecule type" value="Genomic_DNA"/>
</dbReference>
<evidence type="ECO:0000313" key="2">
    <source>
        <dbReference type="Proteomes" id="UP000008177"/>
    </source>
</evidence>
<name>G2XUN5_BOTF4</name>
<sequence length="58" mass="6946">MSTFRTKRVYTHNHAQDFHRFVHKKLGSICTQETRNLILHRNRAQKLLSLRVVIGEQM</sequence>
<protein>
    <submittedName>
        <fullName evidence="1">Uncharacterized protein</fullName>
    </submittedName>
</protein>
<proteinExistence type="predicted"/>